<dbReference type="InterPro" id="IPR056739">
    <property type="entry name" value="NfeD_membrane"/>
</dbReference>
<evidence type="ECO:0000256" key="2">
    <source>
        <dbReference type="ARBA" id="ARBA00022692"/>
    </source>
</evidence>
<dbReference type="AlphaFoldDB" id="A0A1V0B0Z6"/>
<dbReference type="KEGG" id="ppha:BVH74_02040"/>
<keyword evidence="10" id="KW-0645">Protease</keyword>
<keyword evidence="10" id="KW-0378">Hydrolase</keyword>
<evidence type="ECO:0000259" key="9">
    <source>
        <dbReference type="Pfam" id="PF25145"/>
    </source>
</evidence>
<dbReference type="InterPro" id="IPR056738">
    <property type="entry name" value="NfeD1b_N"/>
</dbReference>
<dbReference type="InterPro" id="IPR002810">
    <property type="entry name" value="NfeD-like_C"/>
</dbReference>
<dbReference type="Gene3D" id="2.40.50.140">
    <property type="entry name" value="Nucleic acid-binding proteins"/>
    <property type="match status" value="1"/>
</dbReference>
<feature type="compositionally biased region" description="Basic and acidic residues" evidence="5">
    <location>
        <begin position="169"/>
        <end position="183"/>
    </location>
</feature>
<evidence type="ECO:0000259" key="8">
    <source>
        <dbReference type="Pfam" id="PF24961"/>
    </source>
</evidence>
<feature type="transmembrane region" description="Helical" evidence="6">
    <location>
        <begin position="353"/>
        <end position="371"/>
    </location>
</feature>
<dbReference type="SUPFAM" id="SSF52096">
    <property type="entry name" value="ClpP/crotonase"/>
    <property type="match status" value="1"/>
</dbReference>
<dbReference type="EMBL" id="CP020100">
    <property type="protein sequence ID" value="AQZ93613.1"/>
    <property type="molecule type" value="Genomic_DNA"/>
</dbReference>
<dbReference type="SUPFAM" id="SSF141322">
    <property type="entry name" value="NfeD domain-like"/>
    <property type="match status" value="1"/>
</dbReference>
<evidence type="ECO:0000313" key="11">
    <source>
        <dbReference type="Proteomes" id="UP000243488"/>
    </source>
</evidence>
<dbReference type="GO" id="GO:0008233">
    <property type="term" value="F:peptidase activity"/>
    <property type="evidence" value="ECO:0007669"/>
    <property type="project" value="UniProtKB-KW"/>
</dbReference>
<protein>
    <submittedName>
        <fullName evidence="10">Serine protease</fullName>
    </submittedName>
</protein>
<evidence type="ECO:0000313" key="10">
    <source>
        <dbReference type="EMBL" id="AQZ93613.1"/>
    </source>
</evidence>
<evidence type="ECO:0000256" key="5">
    <source>
        <dbReference type="SAM" id="MobiDB-lite"/>
    </source>
</evidence>
<feature type="transmembrane region" description="Helical" evidence="6">
    <location>
        <begin position="377"/>
        <end position="400"/>
    </location>
</feature>
<dbReference type="Pfam" id="PF24961">
    <property type="entry name" value="NfeD_membrane"/>
    <property type="match status" value="1"/>
</dbReference>
<dbReference type="Pfam" id="PF01957">
    <property type="entry name" value="NfeD"/>
    <property type="match status" value="1"/>
</dbReference>
<dbReference type="PANTHER" id="PTHR33507">
    <property type="entry name" value="INNER MEMBRANE PROTEIN YBBJ"/>
    <property type="match status" value="1"/>
</dbReference>
<dbReference type="GO" id="GO:0016020">
    <property type="term" value="C:membrane"/>
    <property type="evidence" value="ECO:0007669"/>
    <property type="project" value="UniProtKB-SubCell"/>
</dbReference>
<evidence type="ECO:0000256" key="1">
    <source>
        <dbReference type="ARBA" id="ARBA00004141"/>
    </source>
</evidence>
<proteinExistence type="predicted"/>
<dbReference type="Pfam" id="PF25145">
    <property type="entry name" value="NfeD1b_N"/>
    <property type="match status" value="1"/>
</dbReference>
<feature type="transmembrane region" description="Helical" evidence="6">
    <location>
        <begin position="329"/>
        <end position="346"/>
    </location>
</feature>
<feature type="transmembrane region" description="Helical" evidence="6">
    <location>
        <begin position="305"/>
        <end position="323"/>
    </location>
</feature>
<dbReference type="RefSeq" id="WP_080048471.1">
    <property type="nucleotide sequence ID" value="NZ_CP020100.1"/>
</dbReference>
<dbReference type="GO" id="GO:0006508">
    <property type="term" value="P:proteolysis"/>
    <property type="evidence" value="ECO:0007669"/>
    <property type="project" value="UniProtKB-KW"/>
</dbReference>
<dbReference type="STRING" id="1931241.BVH74_02040"/>
<evidence type="ECO:0000256" key="4">
    <source>
        <dbReference type="ARBA" id="ARBA00023136"/>
    </source>
</evidence>
<keyword evidence="3 6" id="KW-1133">Transmembrane helix</keyword>
<dbReference type="PANTHER" id="PTHR33507:SF4">
    <property type="entry name" value="NODULATION COMPETITIVENESS PROTEIN NFED"/>
    <property type="match status" value="1"/>
</dbReference>
<evidence type="ECO:0000259" key="7">
    <source>
        <dbReference type="Pfam" id="PF01957"/>
    </source>
</evidence>
<dbReference type="FunFam" id="3.90.226.10:FF:000089">
    <property type="entry name" value="Membrane-bound serine protease"/>
    <property type="match status" value="1"/>
</dbReference>
<gene>
    <name evidence="10" type="ORF">BVH74_02040</name>
</gene>
<dbReference type="Gene3D" id="3.90.226.10">
    <property type="entry name" value="2-enoyl-CoA Hydratase, Chain A, domain 1"/>
    <property type="match status" value="1"/>
</dbReference>
<feature type="compositionally biased region" description="Basic and acidic residues" evidence="5">
    <location>
        <begin position="148"/>
        <end position="162"/>
    </location>
</feature>
<dbReference type="InterPro" id="IPR012340">
    <property type="entry name" value="NA-bd_OB-fold"/>
</dbReference>
<dbReference type="InterPro" id="IPR052165">
    <property type="entry name" value="Membrane_assoc_protease"/>
</dbReference>
<keyword evidence="2 6" id="KW-0812">Transmembrane</keyword>
<reference evidence="10 11" key="1">
    <citation type="submission" date="2017-03" db="EMBL/GenBank/DDBJ databases">
        <title>Complete genome sequence of the novel DNRA strain Pseudomonas sp. S-6-2 isolated from Chinese polluted river sediment. Journal of Biotechnology.</title>
        <authorList>
            <person name="Li J."/>
            <person name="Xiang F."/>
            <person name="Wang L."/>
            <person name="Xi L."/>
            <person name="Liu J."/>
        </authorList>
    </citation>
    <scope>NUCLEOTIDE SEQUENCE [LARGE SCALE GENOMIC DNA]</scope>
    <source>
        <strain evidence="10 11">S-6-2</strain>
    </source>
</reference>
<keyword evidence="4 6" id="KW-0472">Membrane</keyword>
<organism evidence="10 11">
    <name type="scientific">Halopseudomonas phragmitis</name>
    <dbReference type="NCBI Taxonomy" id="1931241"/>
    <lineage>
        <taxon>Bacteria</taxon>
        <taxon>Pseudomonadati</taxon>
        <taxon>Pseudomonadota</taxon>
        <taxon>Gammaproteobacteria</taxon>
        <taxon>Pseudomonadales</taxon>
        <taxon>Pseudomonadaceae</taxon>
        <taxon>Halopseudomonas</taxon>
    </lineage>
</organism>
<feature type="transmembrane region" description="Helical" evidence="6">
    <location>
        <begin position="276"/>
        <end position="298"/>
    </location>
</feature>
<feature type="domain" description="NfeD integral membrane" evidence="8">
    <location>
        <begin position="284"/>
        <end position="400"/>
    </location>
</feature>
<keyword evidence="11" id="KW-1185">Reference proteome</keyword>
<evidence type="ECO:0000256" key="3">
    <source>
        <dbReference type="ARBA" id="ARBA00022989"/>
    </source>
</evidence>
<sequence>MKVTSFHPAQPRVLLWLGCLLLGALLTLLSALANEPAERRSGLLLTVDGAIGPATMDYLLRGLQQAADENASIVVIQMDTPGGLMESMRQIIKDILASPVPVATYVSPQGARAASAGTYILYGSHIAAMAPATHLGSATPVQMGGLPGREEPEERDSERQPETEQAEPDQERRSEPRRGGSAMERKVLEDAVAYIRALADKHGRNADWAEQAVREAVNLGASEALELNVIDVIASDVDDLLSQIHGRSVAMAYGERVLDTANLNLIRVDPNWRTRLLSVITNPNVAYLLMIIGFYGIIFELSNPGSLYPGVIGVICLILALFAFQVLSVNYAGLALILLGLTLIVAEAFLPSFGILGIGGIVAFVAGSIILMDGSHYAVSLPTIGGIAAIAAVFLMWAAVRFIGLRRRPAVSGAEHLRLEQAIAIDDFQPRGSHFHGHVQVSGERWKALAAYPVQQGQTVQIDRIEGLTLHLKGNPQEHAD</sequence>
<dbReference type="CDD" id="cd07020">
    <property type="entry name" value="Clp_protease_NfeD_1"/>
    <property type="match status" value="1"/>
</dbReference>
<evidence type="ECO:0000256" key="6">
    <source>
        <dbReference type="SAM" id="Phobius"/>
    </source>
</evidence>
<comment type="subcellular location">
    <subcellularLocation>
        <location evidence="1">Membrane</location>
        <topology evidence="1">Multi-pass membrane protein</topology>
    </subcellularLocation>
</comment>
<name>A0A1V0B0Z6_9GAMM</name>
<dbReference type="Proteomes" id="UP000243488">
    <property type="component" value="Chromosome"/>
</dbReference>
<dbReference type="InterPro" id="IPR029045">
    <property type="entry name" value="ClpP/crotonase-like_dom_sf"/>
</dbReference>
<accession>A0A1V0B0Z6</accession>
<feature type="domain" description="NfeD1b N-terminal" evidence="9">
    <location>
        <begin position="49"/>
        <end position="145"/>
    </location>
</feature>
<feature type="domain" description="NfeD-like C-terminal" evidence="7">
    <location>
        <begin position="420"/>
        <end position="471"/>
    </location>
</feature>
<feature type="region of interest" description="Disordered" evidence="5">
    <location>
        <begin position="138"/>
        <end position="183"/>
    </location>
</feature>